<name>A0ABN2R962_9ACTN</name>
<proteinExistence type="predicted"/>
<comment type="caution">
    <text evidence="2">The sequence shown here is derived from an EMBL/GenBank/DDBJ whole genome shotgun (WGS) entry which is preliminary data.</text>
</comment>
<organism evidence="2 3">
    <name type="scientific">Catenulispora subtropica</name>
    <dbReference type="NCBI Taxonomy" id="450798"/>
    <lineage>
        <taxon>Bacteria</taxon>
        <taxon>Bacillati</taxon>
        <taxon>Actinomycetota</taxon>
        <taxon>Actinomycetes</taxon>
        <taxon>Catenulisporales</taxon>
        <taxon>Catenulisporaceae</taxon>
        <taxon>Catenulispora</taxon>
    </lineage>
</organism>
<dbReference type="EMBL" id="BAAAQM010000010">
    <property type="protein sequence ID" value="GAA1965414.1"/>
    <property type="molecule type" value="Genomic_DNA"/>
</dbReference>
<evidence type="ECO:0000313" key="2">
    <source>
        <dbReference type="EMBL" id="GAA1965414.1"/>
    </source>
</evidence>
<reference evidence="2 3" key="1">
    <citation type="journal article" date="2019" name="Int. J. Syst. Evol. Microbiol.">
        <title>The Global Catalogue of Microorganisms (GCM) 10K type strain sequencing project: providing services to taxonomists for standard genome sequencing and annotation.</title>
        <authorList>
            <consortium name="The Broad Institute Genomics Platform"/>
            <consortium name="The Broad Institute Genome Sequencing Center for Infectious Disease"/>
            <person name="Wu L."/>
            <person name="Ma J."/>
        </authorList>
    </citation>
    <scope>NUCLEOTIDE SEQUENCE [LARGE SCALE GENOMIC DNA]</scope>
    <source>
        <strain evidence="2 3">JCM 16013</strain>
    </source>
</reference>
<evidence type="ECO:0000313" key="3">
    <source>
        <dbReference type="Proteomes" id="UP001499854"/>
    </source>
</evidence>
<evidence type="ECO:0000256" key="1">
    <source>
        <dbReference type="SAM" id="SignalP"/>
    </source>
</evidence>
<gene>
    <name evidence="2" type="ORF">GCM10009838_23720</name>
</gene>
<dbReference type="Proteomes" id="UP001499854">
    <property type="component" value="Unassembled WGS sequence"/>
</dbReference>
<feature type="signal peptide" evidence="1">
    <location>
        <begin position="1"/>
        <end position="24"/>
    </location>
</feature>
<keyword evidence="3" id="KW-1185">Reference proteome</keyword>
<feature type="chain" id="PRO_5045037810" evidence="1">
    <location>
        <begin position="25"/>
        <end position="244"/>
    </location>
</feature>
<dbReference type="RefSeq" id="WP_344657026.1">
    <property type="nucleotide sequence ID" value="NZ_BAAAQM010000010.1"/>
</dbReference>
<sequence length="244" mass="24865">MPKARWIVAGSCVAALAVAGVVVAAASGSGGGGQRALSSEEANRLAITRFRNYEAGGRAVTISVPGPAGNLIVTGSVDYRAKLGYGVVHGTGRDTSSDGLIEWTATSVRVDPVTDAPATAPAIPPTTGWYSRPLQQTGSSLDSSLLIALSLGSDRPDNAQLLPQNGAGWAGHDQVAGRQVDIMTGPAANGSAGTAGTVRYWIGSDGTMYRVQAALASETQPAVIDFDTQKYTPMPSAPATAPSR</sequence>
<protein>
    <submittedName>
        <fullName evidence="2">Uncharacterized protein</fullName>
    </submittedName>
</protein>
<keyword evidence="1" id="KW-0732">Signal</keyword>
<accession>A0ABN2R962</accession>